<feature type="compositionally biased region" description="Low complexity" evidence="1">
    <location>
        <begin position="431"/>
        <end position="441"/>
    </location>
</feature>
<keyword evidence="3" id="KW-1185">Reference proteome</keyword>
<protein>
    <submittedName>
        <fullName evidence="2">Uncharacterized protein</fullName>
    </submittedName>
</protein>
<feature type="compositionally biased region" description="Basic residues" evidence="1">
    <location>
        <begin position="341"/>
        <end position="351"/>
    </location>
</feature>
<sequence length="441" mass="48396">MDAFPPTSNIPLASTGRTVRWQRFEKDNSLWLRDHIMDLQNRLREAQMMLWHLCSQTDETGNIARQYRTQIHECPYFKGTLTNLLGQTNPTTKTRATPVDGLADLRQELKKVKALIEKTKPSPPPPSLPSTTSFAAAASKAKPAPPRQPAPPKPAPPKPTPSTTTQHPPTTSKERPRLCLETEKGGSDVISKVRPFEIVRLLSVALRASPRHSQVRVSAAKWTLLSATELILTVLNSRIPIKSAGLVARWSKVVLPGIPTGVTDDHPNAFTPDECHAHLCEHNPIYRMLKITQLPSWVRDPRSYEAGSSSSLTFAFEDPDGTLLRQVLASGPLFAFGAVARAKRWKSKPRKPTPSTQTSPPHNDNQPPPAPQHDPTRDIGPMEVELTTQVANASNTPGVTGMNSRSGAARRPPDHSPPAPEPKRRRRGGNRNDANGGLMGN</sequence>
<dbReference type="RefSeq" id="XP_003033565.1">
    <property type="nucleotide sequence ID" value="XM_003033519.1"/>
</dbReference>
<organism evidence="3">
    <name type="scientific">Schizophyllum commune (strain H4-8 / FGSC 9210)</name>
    <name type="common">Split gill fungus</name>
    <dbReference type="NCBI Taxonomy" id="578458"/>
    <lineage>
        <taxon>Eukaryota</taxon>
        <taxon>Fungi</taxon>
        <taxon>Dikarya</taxon>
        <taxon>Basidiomycota</taxon>
        <taxon>Agaricomycotina</taxon>
        <taxon>Agaricomycetes</taxon>
        <taxon>Agaricomycetidae</taxon>
        <taxon>Agaricales</taxon>
        <taxon>Schizophyllaceae</taxon>
        <taxon>Schizophyllum</taxon>
    </lineage>
</organism>
<dbReference type="OrthoDB" id="3270591at2759"/>
<feature type="compositionally biased region" description="Low complexity" evidence="1">
    <location>
        <begin position="129"/>
        <end position="142"/>
    </location>
</feature>
<dbReference type="EMBL" id="GL377305">
    <property type="protein sequence ID" value="EFI98662.1"/>
    <property type="molecule type" value="Genomic_DNA"/>
</dbReference>
<feature type="compositionally biased region" description="Low complexity" evidence="1">
    <location>
        <begin position="161"/>
        <end position="171"/>
    </location>
</feature>
<feature type="region of interest" description="Disordered" evidence="1">
    <location>
        <begin position="116"/>
        <end position="178"/>
    </location>
</feature>
<reference evidence="2 3" key="1">
    <citation type="journal article" date="2010" name="Nat. Biotechnol.">
        <title>Genome sequence of the model mushroom Schizophyllum commune.</title>
        <authorList>
            <person name="Ohm R.A."/>
            <person name="de Jong J.F."/>
            <person name="Lugones L.G."/>
            <person name="Aerts A."/>
            <person name="Kothe E."/>
            <person name="Stajich J.E."/>
            <person name="de Vries R.P."/>
            <person name="Record E."/>
            <person name="Levasseur A."/>
            <person name="Baker S.E."/>
            <person name="Bartholomew K.A."/>
            <person name="Coutinho P.M."/>
            <person name="Erdmann S."/>
            <person name="Fowler T.J."/>
            <person name="Gathman A.C."/>
            <person name="Lombard V."/>
            <person name="Henrissat B."/>
            <person name="Knabe N."/>
            <person name="Kuees U."/>
            <person name="Lilly W.W."/>
            <person name="Lindquist E."/>
            <person name="Lucas S."/>
            <person name="Magnuson J.K."/>
            <person name="Piumi F."/>
            <person name="Raudaskoski M."/>
            <person name="Salamov A."/>
            <person name="Schmutz J."/>
            <person name="Schwarze F.W.M.R."/>
            <person name="vanKuyk P.A."/>
            <person name="Horton J.S."/>
            <person name="Grigoriev I.V."/>
            <person name="Woesten H.A.B."/>
        </authorList>
    </citation>
    <scope>NUCLEOTIDE SEQUENCE [LARGE SCALE GENOMIC DNA]</scope>
    <source>
        <strain evidence="3">H4-8 / FGSC 9210</strain>
    </source>
</reference>
<feature type="compositionally biased region" description="Pro residues" evidence="1">
    <location>
        <begin position="143"/>
        <end position="160"/>
    </location>
</feature>
<dbReference type="GeneID" id="9592818"/>
<dbReference type="InParanoid" id="D8Q2D2"/>
<dbReference type="Proteomes" id="UP000007431">
    <property type="component" value="Unassembled WGS sequence"/>
</dbReference>
<name>D8Q2D2_SCHCM</name>
<feature type="compositionally biased region" description="Polar residues" evidence="1">
    <location>
        <begin position="386"/>
        <end position="406"/>
    </location>
</feature>
<feature type="region of interest" description="Disordered" evidence="1">
    <location>
        <begin position="341"/>
        <end position="441"/>
    </location>
</feature>
<dbReference type="HOGENOM" id="CLU_621349_0_0_1"/>
<dbReference type="VEuPathDB" id="FungiDB:SCHCODRAFT_02496410"/>
<evidence type="ECO:0000313" key="2">
    <source>
        <dbReference type="EMBL" id="EFI98662.1"/>
    </source>
</evidence>
<gene>
    <name evidence="2" type="ORF">SCHCODRAFT_108558</name>
</gene>
<accession>D8Q2D2</accession>
<dbReference type="AlphaFoldDB" id="D8Q2D2"/>
<proteinExistence type="predicted"/>
<evidence type="ECO:0000256" key="1">
    <source>
        <dbReference type="SAM" id="MobiDB-lite"/>
    </source>
</evidence>
<feature type="non-terminal residue" evidence="2">
    <location>
        <position position="441"/>
    </location>
</feature>
<dbReference type="KEGG" id="scm:SCHCO_02496410"/>
<evidence type="ECO:0000313" key="3">
    <source>
        <dbReference type="Proteomes" id="UP000007431"/>
    </source>
</evidence>